<reference evidence="1" key="1">
    <citation type="submission" date="2021-06" db="EMBL/GenBank/DDBJ databases">
        <title>Complete genome sequence of Stenotrophomonas maltophilia phage Siara.</title>
        <authorList>
            <person name="Marmion J."/>
            <person name="Tate N."/>
            <person name="Clark J."/>
            <person name="Le T."/>
            <person name="Liu M."/>
            <person name="Burrowes B."/>
            <person name="Gill J."/>
        </authorList>
    </citation>
    <scope>NUCLEOTIDE SEQUENCE</scope>
</reference>
<sequence length="51" mass="5713">MEQEGYDAYVALLAKGHSPSFFLGMQACPYSLGTDERKAWMRGWGKARDDA</sequence>
<proteinExistence type="predicted"/>
<accession>A0AAE8BLL1</accession>
<dbReference type="NCBIfam" id="NF041886">
    <property type="entry name" value="Rmf_CrpP_fam"/>
    <property type="match status" value="1"/>
</dbReference>
<name>A0AAE8BLL1_9CAUD</name>
<evidence type="ECO:0000313" key="1">
    <source>
        <dbReference type="EMBL" id="QYW02083.1"/>
    </source>
</evidence>
<protein>
    <submittedName>
        <fullName evidence="1">RNA polymerase sigma factor</fullName>
    </submittedName>
</protein>
<organism evidence="1 2">
    <name type="scientific">Stenotrophomonas phage Siara</name>
    <dbReference type="NCBI Taxonomy" id="2859658"/>
    <lineage>
        <taxon>Viruses</taxon>
        <taxon>Duplodnaviria</taxon>
        <taxon>Heunggongvirae</taxon>
        <taxon>Uroviricota</taxon>
        <taxon>Caudoviricetes</taxon>
        <taxon>Beaumontvirinae</taxon>
        <taxon>Siaravirus</taxon>
        <taxon>Siaravirus siara</taxon>
    </lineage>
</organism>
<evidence type="ECO:0000313" key="2">
    <source>
        <dbReference type="Proteomes" id="UP000827319"/>
    </source>
</evidence>
<gene>
    <name evidence="1" type="ORF">CPT_Siara_083</name>
</gene>
<dbReference type="EMBL" id="MZ326859">
    <property type="protein sequence ID" value="QYW02083.1"/>
    <property type="molecule type" value="Genomic_DNA"/>
</dbReference>
<dbReference type="Proteomes" id="UP000827319">
    <property type="component" value="Segment"/>
</dbReference>
<keyword evidence="2" id="KW-1185">Reference proteome</keyword>